<dbReference type="AlphaFoldDB" id="A0A0C2P4V3"/>
<organism evidence="2 3">
    <name type="scientific">Vibrio renipiscarius</name>
    <dbReference type="NCBI Taxonomy" id="1461322"/>
    <lineage>
        <taxon>Bacteria</taxon>
        <taxon>Pseudomonadati</taxon>
        <taxon>Pseudomonadota</taxon>
        <taxon>Gammaproteobacteria</taxon>
        <taxon>Vibrionales</taxon>
        <taxon>Vibrionaceae</taxon>
        <taxon>Vibrio</taxon>
    </lineage>
</organism>
<dbReference type="STRING" id="1461322.OJ16_08815"/>
<evidence type="ECO:0000313" key="3">
    <source>
        <dbReference type="Proteomes" id="UP000031672"/>
    </source>
</evidence>
<dbReference type="OrthoDB" id="6708408at2"/>
<name>A0A0C2P4V3_9VIBR</name>
<accession>A0A0C2NYI5</accession>
<dbReference type="Proteomes" id="UP000031672">
    <property type="component" value="Unassembled WGS sequence"/>
</dbReference>
<dbReference type="InterPro" id="IPR026387">
    <property type="entry name" value="OMP_w_GlyGly"/>
</dbReference>
<keyword evidence="1" id="KW-0732">Signal</keyword>
<accession>A0A0C2P4V3</accession>
<feature type="signal peptide" evidence="1">
    <location>
        <begin position="1"/>
        <end position="21"/>
    </location>
</feature>
<gene>
    <name evidence="2" type="ORF">OJ16_08815</name>
</gene>
<dbReference type="NCBIfam" id="TIGR04219">
    <property type="entry name" value="OMP_w_GlyGly"/>
    <property type="match status" value="1"/>
</dbReference>
<comment type="caution">
    <text evidence="2">The sequence shown here is derived from an EMBL/GenBank/DDBJ whole genome shotgun (WGS) entry which is preliminary data.</text>
</comment>
<evidence type="ECO:0000313" key="2">
    <source>
        <dbReference type="EMBL" id="KII79252.1"/>
    </source>
</evidence>
<sequence length="220" mass="24871">MNKSVSTLMAALSIVSTSVVAQSFTGDIGADVWFGDSKIDETRRDNASAPSLYFSIEHDMAYVPNASFRYTSVDTDYAGFDKYDFTFYYKILDRELMTFDAGATLTQYSNSHYRTKESVTPRYDFNELTFNWYAYAELYIPNTNFDIIGQFDFGNSKGIKSADVLAGLQYRIKTRSGEIALRGGYRVIDLEFDDLASQSPETGESFVFVNGFFVGAEYNF</sequence>
<feature type="chain" id="PRO_5009758943" evidence="1">
    <location>
        <begin position="22"/>
        <end position="220"/>
    </location>
</feature>
<dbReference type="RefSeq" id="WP_040989506.1">
    <property type="nucleotide sequence ID" value="NZ_JTKH01000010.1"/>
</dbReference>
<proteinExistence type="predicted"/>
<dbReference type="EMBL" id="JTKH01000010">
    <property type="protein sequence ID" value="KII79252.1"/>
    <property type="molecule type" value="Genomic_DNA"/>
</dbReference>
<reference evidence="2 3" key="1">
    <citation type="submission" date="2014-11" db="EMBL/GenBank/DDBJ databases">
        <title>Draft Genome Sequence of Vibrio piscirenalis strains CECT 8603T and CECT 8604, two marine Gammaproteobacterium isolated from cultured gilthead sea bream (Sparus aurata).</title>
        <authorList>
            <person name="Arahal D.R."/>
            <person name="Rodrigo-Torres L."/>
            <person name="Lucena T."/>
            <person name="Pujalte M.J."/>
        </authorList>
    </citation>
    <scope>NUCLEOTIDE SEQUENCE [LARGE SCALE GENOMIC DNA]</scope>
    <source>
        <strain evidence="2 3">DCR 1-4-2</strain>
    </source>
</reference>
<protein>
    <submittedName>
        <fullName evidence="2">Iron-hydroxamate ABC transporter substrate-binding protein</fullName>
    </submittedName>
</protein>
<evidence type="ECO:0000256" key="1">
    <source>
        <dbReference type="SAM" id="SignalP"/>
    </source>
</evidence>
<keyword evidence="3" id="KW-1185">Reference proteome</keyword>